<dbReference type="AlphaFoldDB" id="A0A6J6WSS4"/>
<protein>
    <submittedName>
        <fullName evidence="1">Unannotated protein</fullName>
    </submittedName>
</protein>
<dbReference type="Pfam" id="PF13177">
    <property type="entry name" value="DNA_pol3_delta2"/>
    <property type="match status" value="1"/>
</dbReference>
<dbReference type="InterPro" id="IPR050238">
    <property type="entry name" value="DNA_Rep/Repair_Clamp_Loader"/>
</dbReference>
<dbReference type="InterPro" id="IPR027417">
    <property type="entry name" value="P-loop_NTPase"/>
</dbReference>
<proteinExistence type="predicted"/>
<dbReference type="PANTHER" id="PTHR11669:SF8">
    <property type="entry name" value="DNA POLYMERASE III SUBUNIT DELTA"/>
    <property type="match status" value="1"/>
</dbReference>
<organism evidence="1">
    <name type="scientific">freshwater metagenome</name>
    <dbReference type="NCBI Taxonomy" id="449393"/>
    <lineage>
        <taxon>unclassified sequences</taxon>
        <taxon>metagenomes</taxon>
        <taxon>ecological metagenomes</taxon>
    </lineage>
</organism>
<accession>A0A6J6WSS4</accession>
<name>A0A6J6WSS4_9ZZZZ</name>
<dbReference type="EMBL" id="CAFAAG010000008">
    <property type="protein sequence ID" value="CAB4786243.1"/>
    <property type="molecule type" value="Genomic_DNA"/>
</dbReference>
<dbReference type="PANTHER" id="PTHR11669">
    <property type="entry name" value="REPLICATION FACTOR C / DNA POLYMERASE III GAMMA-TAU SUBUNIT"/>
    <property type="match status" value="1"/>
</dbReference>
<sequence length="368" mass="39679">MSAAAGTAKSVWQTVVGQSHAVQQLQHLATQSVHAYLFVGPEGCGKEEAARAFSTVLITGSDDAKTREAKLIARGAYSDVNEVLREGAAVDKDEADNIVRLSSTTPTESKVKIVIIHELHLMRDSAAVRLLKTIEEPPERMIFILLADQLVPALATINSRCVVVNFVRPDDTQIAAALISEGIKPDLAASVARAASGNLSRARHLATDKFLVKRQEAFASIPPRLDGTGAQVAALVDELFEHIDEAVAPLLKAHVDELSTLEERVALTGERGSGRKALQDRHKRQLRKFKTDELRSGLATIAGVYHALVVTQPTPTNSDVYIQAIERIHKATGALGLNVNEALVLQALFLQCPSLMPMPQVAPVNLPT</sequence>
<dbReference type="Gene3D" id="3.40.50.300">
    <property type="entry name" value="P-loop containing nucleotide triphosphate hydrolases"/>
    <property type="match status" value="1"/>
</dbReference>
<gene>
    <name evidence="1" type="ORF">UFOPK2975_00230</name>
</gene>
<dbReference type="GO" id="GO:0006261">
    <property type="term" value="P:DNA-templated DNA replication"/>
    <property type="evidence" value="ECO:0007669"/>
    <property type="project" value="TreeGrafter"/>
</dbReference>
<dbReference type="SUPFAM" id="SSF52540">
    <property type="entry name" value="P-loop containing nucleoside triphosphate hydrolases"/>
    <property type="match status" value="1"/>
</dbReference>
<evidence type="ECO:0000313" key="1">
    <source>
        <dbReference type="EMBL" id="CAB4786243.1"/>
    </source>
</evidence>
<reference evidence="1" key="1">
    <citation type="submission" date="2020-05" db="EMBL/GenBank/DDBJ databases">
        <authorList>
            <person name="Chiriac C."/>
            <person name="Salcher M."/>
            <person name="Ghai R."/>
            <person name="Kavagutti S V."/>
        </authorList>
    </citation>
    <scope>NUCLEOTIDE SEQUENCE</scope>
</reference>